<evidence type="ECO:0000256" key="3">
    <source>
        <dbReference type="ARBA" id="ARBA00022801"/>
    </source>
</evidence>
<dbReference type="InterPro" id="IPR002252">
    <property type="entry name" value="Glyco_hydro_36"/>
</dbReference>
<protein>
    <recommendedName>
        <fullName evidence="2">alpha-galactosidase</fullName>
        <ecNumber evidence="2">3.2.1.22</ecNumber>
    </recommendedName>
</protein>
<comment type="catalytic activity">
    <reaction evidence="1">
        <text>Hydrolysis of terminal, non-reducing alpha-D-galactose residues in alpha-D-galactosides, including galactose oligosaccharides, galactomannans and galactolipids.</text>
        <dbReference type="EC" id="3.2.1.22"/>
    </reaction>
</comment>
<dbReference type="CDD" id="cd14791">
    <property type="entry name" value="GH36"/>
    <property type="match status" value="1"/>
</dbReference>
<sequence>MIPLSDTLKQHQALIDVGYSIGPDHHRLHTSFDGLTVADAFISIQRTTNANDDDTTWFETEYTIQVLDATHMVRLHHFEILFDTDLTDNTMMAEGFQAWSQRGMIHSTGYTYLRDINDDSLLFLGSLSEHNGYSYFKFDFDSHRFSLYKDVQGKTLPGGDTLTFGFLALHHHDQTTLWKRYAARLLPSVTPPPVLTGWTSWYNFYEAVTEQDVMDSMAGLIKHGYPVDLIQIDDGYETAIGDWLDVDRVKFPRGMKFLADEIKRNGAMAGIWLAPFAVGVDSKIAKENPHWIVYQSDGNPLLAGPNWGGFRALDIYHPEVRDYLKRVFDTVIDDWGYKFLKLDFIFAAAMIPRYGKSRGEIMWDAVSLIAELTDKRALLLGCGVTLPSVWGRMDYSRVSSDASPWWDHSILRIGNVRERVATYNALVSTLHRWPMNNVMFGNDPDVFFVRSNNNQLTADERYTLVVINNLLGQMALMSDNVALYSSLEHTLYSQTFPKAQVTMERMDTIGSDVYRLHYLCNGRPYVTFTNLSPRPFHFRLPTIDKDDSVYFENGNVLLNASSVQWIDAKKDGLPLKLRPHQTRTFMRIVDDFAGSTGHILPGWDIETIDRHKQDMMLIRLRQPRLHTLKTRWYFKAHHGDDTKVVFVDDKKINAIQQDKLKTDAVPFPLIYLDYPIGDIAHDDDDDTDDDNDDNDDSTTALDHRLRLSSTHYCPVEDHDSFAPTTTDNLEAIIFPVPFQ</sequence>
<dbReference type="GO" id="GO:0004557">
    <property type="term" value="F:alpha-galactosidase activity"/>
    <property type="evidence" value="ECO:0007669"/>
    <property type="project" value="UniProtKB-EC"/>
</dbReference>
<dbReference type="EMBL" id="LT551793">
    <property type="protein sequence ID" value="SAL97394.1"/>
    <property type="molecule type" value="Genomic_DNA"/>
</dbReference>
<evidence type="ECO:0000256" key="4">
    <source>
        <dbReference type="ARBA" id="ARBA00023295"/>
    </source>
</evidence>
<dbReference type="SUPFAM" id="SSF51445">
    <property type="entry name" value="(Trans)glycosidases"/>
    <property type="match status" value="1"/>
</dbReference>
<dbReference type="AlphaFoldDB" id="A0A163J610"/>
<keyword evidence="4" id="KW-0326">Glycosidase</keyword>
<dbReference type="STRING" id="4829.A0A163J610"/>
<evidence type="ECO:0000256" key="1">
    <source>
        <dbReference type="ARBA" id="ARBA00001255"/>
    </source>
</evidence>
<dbReference type="InterPro" id="IPR050985">
    <property type="entry name" value="Alpha-glycosidase_related"/>
</dbReference>
<accession>A0A163J610</accession>
<dbReference type="Gene3D" id="3.20.20.70">
    <property type="entry name" value="Aldolase class I"/>
    <property type="match status" value="1"/>
</dbReference>
<dbReference type="InterPro" id="IPR017853">
    <property type="entry name" value="GH"/>
</dbReference>
<dbReference type="EC" id="3.2.1.22" evidence="2"/>
<reference evidence="5" key="1">
    <citation type="submission" date="2016-04" db="EMBL/GenBank/DDBJ databases">
        <authorList>
            <person name="Evans L.H."/>
            <person name="Alamgir A."/>
            <person name="Owens N."/>
            <person name="Weber N.D."/>
            <person name="Virtaneva K."/>
            <person name="Barbian K."/>
            <person name="Babar A."/>
            <person name="Rosenke K."/>
        </authorList>
    </citation>
    <scope>NUCLEOTIDE SEQUENCE [LARGE SCALE GENOMIC DNA]</scope>
    <source>
        <strain evidence="5">CBS 101.48</strain>
    </source>
</reference>
<name>A0A163J610_ABSGL</name>
<dbReference type="PANTHER" id="PTHR43053">
    <property type="entry name" value="GLYCOSIDASE FAMILY 31"/>
    <property type="match status" value="1"/>
</dbReference>
<dbReference type="PANTHER" id="PTHR43053:SF3">
    <property type="entry name" value="ALPHA-GALACTOSIDASE C-RELATED"/>
    <property type="match status" value="1"/>
</dbReference>
<evidence type="ECO:0000256" key="2">
    <source>
        <dbReference type="ARBA" id="ARBA00012755"/>
    </source>
</evidence>
<organism evidence="5">
    <name type="scientific">Absidia glauca</name>
    <name type="common">Pin mould</name>
    <dbReference type="NCBI Taxonomy" id="4829"/>
    <lineage>
        <taxon>Eukaryota</taxon>
        <taxon>Fungi</taxon>
        <taxon>Fungi incertae sedis</taxon>
        <taxon>Mucoromycota</taxon>
        <taxon>Mucoromycotina</taxon>
        <taxon>Mucoromycetes</taxon>
        <taxon>Mucorales</taxon>
        <taxon>Cunninghamellaceae</taxon>
        <taxon>Absidia</taxon>
    </lineage>
</organism>
<evidence type="ECO:0000313" key="5">
    <source>
        <dbReference type="EMBL" id="SAL97394.1"/>
    </source>
</evidence>
<evidence type="ECO:0000313" key="6">
    <source>
        <dbReference type="Proteomes" id="UP000078561"/>
    </source>
</evidence>
<proteinExistence type="predicted"/>
<gene>
    <name evidence="5" type="primary">ABSGL_02888.1 scaffold 4049</name>
</gene>
<dbReference type="Proteomes" id="UP000078561">
    <property type="component" value="Unassembled WGS sequence"/>
</dbReference>
<keyword evidence="3" id="KW-0378">Hydrolase</keyword>
<keyword evidence="6" id="KW-1185">Reference proteome</keyword>
<dbReference type="OrthoDB" id="5795902at2759"/>
<dbReference type="Pfam" id="PF02065">
    <property type="entry name" value="Melibiase"/>
    <property type="match status" value="1"/>
</dbReference>
<dbReference type="GO" id="GO:0016052">
    <property type="term" value="P:carbohydrate catabolic process"/>
    <property type="evidence" value="ECO:0007669"/>
    <property type="project" value="InterPro"/>
</dbReference>
<dbReference type="InterPro" id="IPR013785">
    <property type="entry name" value="Aldolase_TIM"/>
</dbReference>
<dbReference type="InParanoid" id="A0A163J610"/>